<feature type="binding site" evidence="2">
    <location>
        <position position="223"/>
    </location>
    <ligand>
        <name>[2Fe-2S] cluster</name>
        <dbReference type="ChEBI" id="CHEBI:190135"/>
    </ligand>
</feature>
<feature type="binding site" evidence="1">
    <location>
        <begin position="61"/>
        <end position="63"/>
    </location>
    <ligand>
        <name>FAD</name>
        <dbReference type="ChEBI" id="CHEBI:57692"/>
    </ligand>
</feature>
<keyword evidence="2" id="KW-0479">Metal-binding</keyword>
<keyword evidence="2" id="KW-0411">Iron-sulfur</keyword>
<dbReference type="Gene3D" id="2.40.30.10">
    <property type="entry name" value="Translation factors"/>
    <property type="match status" value="1"/>
</dbReference>
<dbReference type="NCBIfam" id="NF004862">
    <property type="entry name" value="PRK06222.1"/>
    <property type="match status" value="1"/>
</dbReference>
<dbReference type="InterPro" id="IPR050353">
    <property type="entry name" value="PyrK_electron_transfer"/>
</dbReference>
<evidence type="ECO:0000256" key="1">
    <source>
        <dbReference type="PIRSR" id="PIRSR006816-1"/>
    </source>
</evidence>
<reference evidence="4" key="1">
    <citation type="submission" date="2020-06" db="EMBL/GenBank/DDBJ databases">
        <title>Novel chitinolytic bacterium.</title>
        <authorList>
            <person name="Ungkulpasvich U."/>
            <person name="Kosugi A."/>
            <person name="Uke A."/>
        </authorList>
    </citation>
    <scope>NUCLEOTIDE SEQUENCE</scope>
    <source>
        <strain evidence="4">UUS1-1</strain>
    </source>
</reference>
<dbReference type="PANTHER" id="PTHR43513:SF3">
    <property type="entry name" value="DIHYDROOROTATE DEHYDROGENASE B (NAD(+)), ELECTRON TRANSFER SUBUNIT-RELATED"/>
    <property type="match status" value="1"/>
</dbReference>
<dbReference type="GO" id="GO:0006221">
    <property type="term" value="P:pyrimidine nucleotide biosynthetic process"/>
    <property type="evidence" value="ECO:0007669"/>
    <property type="project" value="InterPro"/>
</dbReference>
<keyword evidence="5" id="KW-1185">Reference proteome</keyword>
<dbReference type="EMBL" id="JAAKDE010000008">
    <property type="protein sequence ID" value="MBA2132835.1"/>
    <property type="molecule type" value="Genomic_DNA"/>
</dbReference>
<feature type="binding site" evidence="2">
    <location>
        <position position="220"/>
    </location>
    <ligand>
        <name>[2Fe-2S] cluster</name>
        <dbReference type="ChEBI" id="CHEBI:190135"/>
    </ligand>
</feature>
<organism evidence="4 5">
    <name type="scientific">Capillibacterium thermochitinicola</name>
    <dbReference type="NCBI Taxonomy" id="2699427"/>
    <lineage>
        <taxon>Bacteria</taxon>
        <taxon>Bacillati</taxon>
        <taxon>Bacillota</taxon>
        <taxon>Capillibacterium</taxon>
    </lineage>
</organism>
<dbReference type="InterPro" id="IPR017938">
    <property type="entry name" value="Riboflavin_synthase-like_b-brl"/>
</dbReference>
<dbReference type="InterPro" id="IPR019480">
    <property type="entry name" value="Dihydroorotate_DH_Fe-S-bd"/>
</dbReference>
<dbReference type="InterPro" id="IPR012165">
    <property type="entry name" value="Cyt_c3_hydrogenase_gsu"/>
</dbReference>
<proteinExistence type="predicted"/>
<keyword evidence="2" id="KW-0001">2Fe-2S</keyword>
<evidence type="ECO:0000313" key="5">
    <source>
        <dbReference type="Proteomes" id="UP000657177"/>
    </source>
</evidence>
<comment type="caution">
    <text evidence="4">The sequence shown here is derived from an EMBL/GenBank/DDBJ whole genome shotgun (WGS) entry which is preliminary data.</text>
</comment>
<keyword evidence="1" id="KW-0285">Flavoprotein</keyword>
<dbReference type="PIRSF" id="PIRSF006816">
    <property type="entry name" value="Cyc3_hyd_g"/>
    <property type="match status" value="1"/>
</dbReference>
<dbReference type="GO" id="GO:0050660">
    <property type="term" value="F:flavin adenine dinucleotide binding"/>
    <property type="evidence" value="ECO:0007669"/>
    <property type="project" value="InterPro"/>
</dbReference>
<dbReference type="SUPFAM" id="SSF63380">
    <property type="entry name" value="Riboflavin synthase domain-like"/>
    <property type="match status" value="1"/>
</dbReference>
<dbReference type="PANTHER" id="PTHR43513">
    <property type="entry name" value="DIHYDROOROTATE DEHYDROGENASE B (NAD(+)), ELECTRON TRANSFER SUBUNIT"/>
    <property type="match status" value="1"/>
</dbReference>
<dbReference type="PROSITE" id="PS51384">
    <property type="entry name" value="FAD_FR"/>
    <property type="match status" value="1"/>
</dbReference>
<dbReference type="GO" id="GO:0046872">
    <property type="term" value="F:metal ion binding"/>
    <property type="evidence" value="ECO:0007669"/>
    <property type="project" value="UniProtKB-KW"/>
</dbReference>
<dbReference type="Proteomes" id="UP000657177">
    <property type="component" value="Unassembled WGS sequence"/>
</dbReference>
<comment type="cofactor">
    <cofactor evidence="1">
        <name>FAD</name>
        <dbReference type="ChEBI" id="CHEBI:57692"/>
    </cofactor>
    <text evidence="1">Binds 1 FAD per subunit.</text>
</comment>
<dbReference type="GO" id="GO:0016491">
    <property type="term" value="F:oxidoreductase activity"/>
    <property type="evidence" value="ECO:0007669"/>
    <property type="project" value="InterPro"/>
</dbReference>
<evidence type="ECO:0000256" key="2">
    <source>
        <dbReference type="PIRSR" id="PIRSR006816-2"/>
    </source>
</evidence>
<dbReference type="InterPro" id="IPR039261">
    <property type="entry name" value="FNR_nucleotide-bd"/>
</dbReference>
<feature type="binding site" evidence="2">
    <location>
        <position position="235"/>
    </location>
    <ligand>
        <name>[2Fe-2S] cluster</name>
        <dbReference type="ChEBI" id="CHEBI:190135"/>
    </ligand>
</feature>
<accession>A0A8J6HZB2</accession>
<dbReference type="RefSeq" id="WP_181339286.1">
    <property type="nucleotide sequence ID" value="NZ_JAAKDE010000008.1"/>
</dbReference>
<dbReference type="GO" id="GO:0051537">
    <property type="term" value="F:2 iron, 2 sulfur cluster binding"/>
    <property type="evidence" value="ECO:0007669"/>
    <property type="project" value="UniProtKB-KW"/>
</dbReference>
<feature type="domain" description="FAD-binding FR-type" evidence="3">
    <location>
        <begin position="1"/>
        <end position="94"/>
    </location>
</feature>
<comment type="cofactor">
    <cofactor evidence="2">
        <name>[2Fe-2S] cluster</name>
        <dbReference type="ChEBI" id="CHEBI:190135"/>
    </cofactor>
    <text evidence="2">Binds 1 [2Fe-2S] cluster per subunit.</text>
</comment>
<dbReference type="CDD" id="cd06219">
    <property type="entry name" value="DHOD_e_trans_like1"/>
    <property type="match status" value="1"/>
</dbReference>
<dbReference type="InterPro" id="IPR017927">
    <property type="entry name" value="FAD-bd_FR_type"/>
</dbReference>
<dbReference type="Gene3D" id="3.40.50.80">
    <property type="entry name" value="Nucleotide-binding domain of ferredoxin-NADP reductase (FNR) module"/>
    <property type="match status" value="1"/>
</dbReference>
<evidence type="ECO:0000259" key="3">
    <source>
        <dbReference type="PROSITE" id="PS51384"/>
    </source>
</evidence>
<evidence type="ECO:0000313" key="4">
    <source>
        <dbReference type="EMBL" id="MBA2132835.1"/>
    </source>
</evidence>
<gene>
    <name evidence="4" type="ORF">G5B42_04655</name>
</gene>
<dbReference type="SUPFAM" id="SSF52343">
    <property type="entry name" value="Ferredoxin reductase-like, C-terminal NADP-linked domain"/>
    <property type="match status" value="1"/>
</dbReference>
<name>A0A8J6HZB2_9FIRM</name>
<protein>
    <submittedName>
        <fullName evidence="4">Sulfide/dihydroorotate dehydrogenase-like FAD/NAD-binding protein</fullName>
    </submittedName>
</protein>
<sequence length="277" mass="30332">MKIIDKKQLAPEIVRFIVEAPQIAKKAQPGHFIILRYKENGERIPLTIADYNREKGTITLVCQGIGKSTYEINRMEVGDSFLDLLGPLGKAYPIKKLGTVVCVAGGLGVAPLYPKAKALYEAGNRIISLIGAQRKELLIMTEEMAAISAEIHFSTDDGSFGHHGFITEPLRQVLAREKVDEVVAVGPVPMMASAVKVAREFNVPVVVSLNALMVDGTGMCGGCRVTVGGETKFCCVDGPTFDGAAVDFQELLMRQRYYQEQEKEAFHRCKLEEAGQE</sequence>
<dbReference type="AlphaFoldDB" id="A0A8J6HZB2"/>
<dbReference type="Pfam" id="PF10418">
    <property type="entry name" value="DHODB_Fe-S_bind"/>
    <property type="match status" value="1"/>
</dbReference>
<keyword evidence="1" id="KW-0274">FAD</keyword>
<keyword evidence="2" id="KW-0408">Iron</keyword>